<evidence type="ECO:0000313" key="2">
    <source>
        <dbReference type="Proteomes" id="UP000297452"/>
    </source>
</evidence>
<dbReference type="Proteomes" id="UP000297452">
    <property type="component" value="Unassembled WGS sequence"/>
</dbReference>
<name>A0A4Z1J593_9HELO</name>
<comment type="caution">
    <text evidence="1">The sequence shown here is derived from an EMBL/GenBank/DDBJ whole genome shotgun (WGS) entry which is preliminary data.</text>
</comment>
<organism evidence="1 2">
    <name type="scientific">Botryotinia narcissicola</name>
    <dbReference type="NCBI Taxonomy" id="278944"/>
    <lineage>
        <taxon>Eukaryota</taxon>
        <taxon>Fungi</taxon>
        <taxon>Dikarya</taxon>
        <taxon>Ascomycota</taxon>
        <taxon>Pezizomycotina</taxon>
        <taxon>Leotiomycetes</taxon>
        <taxon>Helotiales</taxon>
        <taxon>Sclerotiniaceae</taxon>
        <taxon>Botryotinia</taxon>
    </lineage>
</organism>
<sequence length="121" mass="13710">MSDSEELTEADDIDPSLIEDLNPDYHFPSRRHNFHWITVVYKYLQFASDTCANNQAKFVVKRAPVERRWLCANAVKQKCFGAKGQELLCVDAKMTLSRCIEDYGVTQDEFVTANGSTSAVV</sequence>
<accession>A0A4Z1J593</accession>
<keyword evidence="2" id="KW-1185">Reference proteome</keyword>
<dbReference type="AlphaFoldDB" id="A0A4Z1J593"/>
<dbReference type="OrthoDB" id="3533507at2759"/>
<dbReference type="EMBL" id="PQXJ01000090">
    <property type="protein sequence ID" value="TGO64293.1"/>
    <property type="molecule type" value="Genomic_DNA"/>
</dbReference>
<evidence type="ECO:0000313" key="1">
    <source>
        <dbReference type="EMBL" id="TGO64293.1"/>
    </source>
</evidence>
<reference evidence="1 2" key="1">
    <citation type="submission" date="2017-12" db="EMBL/GenBank/DDBJ databases">
        <title>Comparative genomics of Botrytis spp.</title>
        <authorList>
            <person name="Valero-Jimenez C.A."/>
            <person name="Tapia P."/>
            <person name="Veloso J."/>
            <person name="Silva-Moreno E."/>
            <person name="Staats M."/>
            <person name="Valdes J.H."/>
            <person name="Van Kan J.A.L."/>
        </authorList>
    </citation>
    <scope>NUCLEOTIDE SEQUENCE [LARGE SCALE GENOMIC DNA]</scope>
    <source>
        <strain evidence="1 2">MUCL2120</strain>
    </source>
</reference>
<gene>
    <name evidence="1" type="ORF">BOTNAR_0090g00230</name>
</gene>
<protein>
    <submittedName>
        <fullName evidence="1">Uncharacterized protein</fullName>
    </submittedName>
</protein>
<proteinExistence type="predicted"/>